<feature type="transmembrane region" description="Helical" evidence="1">
    <location>
        <begin position="30"/>
        <end position="52"/>
    </location>
</feature>
<keyword evidence="1" id="KW-1133">Transmembrane helix</keyword>
<reference evidence="2 3" key="1">
    <citation type="submission" date="2020-08" db="EMBL/GenBank/DDBJ databases">
        <title>Acidobacteriota in marine sediments use diverse sulfur dissimilation pathways.</title>
        <authorList>
            <person name="Wasmund K."/>
        </authorList>
    </citation>
    <scope>NUCLEOTIDE SEQUENCE [LARGE SCALE GENOMIC DNA]</scope>
    <source>
        <strain evidence="2">MAG AM4</strain>
    </source>
</reference>
<sequence length="183" mass="20200">MFRYLLRKPGGLPEVPPGNRAFSSHRNSPVLALLAVLCLAVVIETFALHLLVGRWSRPAAWILTSVSVYSLLFLFAHGRAISLKPHLVAADHLRIRDGLLWSADVPLDRITAVDRGEKAGEHRKDALTVTTLTAGNMAVTIDGGVDCRGPYGIRRRFETVRFFADDPEELEASLQCTNMTPKD</sequence>
<accession>A0A8J6Y092</accession>
<evidence type="ECO:0000256" key="1">
    <source>
        <dbReference type="SAM" id="Phobius"/>
    </source>
</evidence>
<dbReference type="Proteomes" id="UP000648239">
    <property type="component" value="Unassembled WGS sequence"/>
</dbReference>
<proteinExistence type="predicted"/>
<comment type="caution">
    <text evidence="2">The sequence shown here is derived from an EMBL/GenBank/DDBJ whole genome shotgun (WGS) entry which is preliminary data.</text>
</comment>
<keyword evidence="1" id="KW-0472">Membrane</keyword>
<organism evidence="2 3">
    <name type="scientific">Candidatus Polarisedimenticola svalbardensis</name>
    <dbReference type="NCBI Taxonomy" id="2886004"/>
    <lineage>
        <taxon>Bacteria</taxon>
        <taxon>Pseudomonadati</taxon>
        <taxon>Acidobacteriota</taxon>
        <taxon>Candidatus Polarisedimenticolia</taxon>
        <taxon>Candidatus Polarisedimenticolales</taxon>
        <taxon>Candidatus Polarisedimenticolaceae</taxon>
        <taxon>Candidatus Polarisedimenticola</taxon>
    </lineage>
</organism>
<dbReference type="AlphaFoldDB" id="A0A8J6Y092"/>
<protein>
    <submittedName>
        <fullName evidence="2">Uncharacterized protein</fullName>
    </submittedName>
</protein>
<evidence type="ECO:0000313" key="2">
    <source>
        <dbReference type="EMBL" id="MBD3868725.1"/>
    </source>
</evidence>
<dbReference type="EMBL" id="JACXWD010000041">
    <property type="protein sequence ID" value="MBD3868725.1"/>
    <property type="molecule type" value="Genomic_DNA"/>
</dbReference>
<feature type="transmembrane region" description="Helical" evidence="1">
    <location>
        <begin position="58"/>
        <end position="76"/>
    </location>
</feature>
<name>A0A8J6Y092_9BACT</name>
<gene>
    <name evidence="2" type="ORF">IFK94_11420</name>
</gene>
<keyword evidence="1" id="KW-0812">Transmembrane</keyword>
<evidence type="ECO:0000313" key="3">
    <source>
        <dbReference type="Proteomes" id="UP000648239"/>
    </source>
</evidence>